<dbReference type="InterPro" id="IPR006674">
    <property type="entry name" value="HD_domain"/>
</dbReference>
<sequence length="334" mass="37880">MFLREMTEELERQTLSPYAALSADSRGRQRPMEPCQIRTCYQRDIDRILHSKSFRRLMHKTQVFLQPEGDHYRTRMTHTLEVVRISRTIARGLRLNEDLTEAIALGHDLGHTPFGHAGERVLNEILPGGFRHNEQSLRVVDRLEKGGEGLNLCYEVRRGILCHTGPDRAETLEGQIVRVADKIAYINHDIDDAMRGGIIYPLDIPLDISQVLGFDHGGRINTLTGDVIQASQGKGEIVQSPACGQAMARLRQFMFEAVYHNPLAKGEESKAQDMIARLFEFYQQNPDDLPPDYQDIRAREGVDRAVCDYIAGMTDNYAVAKYSEAFIPLAWSVK</sequence>
<proteinExistence type="inferred from homology"/>
<dbReference type="InterPro" id="IPR026875">
    <property type="entry name" value="PHydrolase_assoc_dom"/>
</dbReference>
<keyword evidence="5" id="KW-1185">Reference proteome</keyword>
<keyword evidence="1 2" id="KW-0378">Hydrolase</keyword>
<dbReference type="GO" id="GO:0016793">
    <property type="term" value="F:triphosphoric monoester hydrolase activity"/>
    <property type="evidence" value="ECO:0007669"/>
    <property type="project" value="InterPro"/>
</dbReference>
<evidence type="ECO:0000256" key="2">
    <source>
        <dbReference type="HAMAP-Rule" id="MF_01212"/>
    </source>
</evidence>
<reference evidence="4 5" key="1">
    <citation type="submission" date="2018-07" db="EMBL/GenBank/DDBJ databases">
        <title>GABA Modulating Bacteria of the Human Gut Microbiota.</title>
        <authorList>
            <person name="Strandwitz P."/>
            <person name="Kim K.H."/>
            <person name="Terekhova D."/>
            <person name="Liu J.K."/>
            <person name="Sharma A."/>
            <person name="Levering J."/>
            <person name="Mcdonald D."/>
            <person name="Dietrich D."/>
            <person name="Ramadhar T.R."/>
            <person name="Lekbua A."/>
            <person name="Mroue N."/>
            <person name="Liston C."/>
            <person name="Stewart E.J."/>
            <person name="Dubin M.J."/>
            <person name="Zengler K."/>
            <person name="Knight R."/>
            <person name="Gilbert J.A."/>
            <person name="Clardy J."/>
            <person name="Lewis K."/>
        </authorList>
    </citation>
    <scope>NUCLEOTIDE SEQUENCE [LARGE SCALE GENOMIC DNA]</scope>
    <source>
        <strain evidence="4 5">KLE1738</strain>
    </source>
</reference>
<dbReference type="HAMAP" id="MF_01212">
    <property type="entry name" value="dGTPase_type2"/>
    <property type="match status" value="1"/>
</dbReference>
<comment type="caution">
    <text evidence="4">The sequence shown here is derived from an EMBL/GenBank/DDBJ whole genome shotgun (WGS) entry which is preliminary data.</text>
</comment>
<dbReference type="InterPro" id="IPR051094">
    <property type="entry name" value="Diverse_Catalytic_Enzymes"/>
</dbReference>
<dbReference type="EMBL" id="QQRQ01000004">
    <property type="protein sequence ID" value="RFT07133.1"/>
    <property type="molecule type" value="Genomic_DNA"/>
</dbReference>
<organism evidence="4 5">
    <name type="scientific">Evtepia gabavorous</name>
    <dbReference type="NCBI Taxonomy" id="2211183"/>
    <lineage>
        <taxon>Bacteria</taxon>
        <taxon>Bacillati</taxon>
        <taxon>Bacillota</taxon>
        <taxon>Clostridia</taxon>
        <taxon>Eubacteriales</taxon>
        <taxon>Evtepia</taxon>
    </lineage>
</organism>
<protein>
    <recommendedName>
        <fullName evidence="2">Deoxyguanosinetriphosphate triphosphohydrolase-like protein</fullName>
    </recommendedName>
</protein>
<dbReference type="Pfam" id="PF13286">
    <property type="entry name" value="HD_assoc"/>
    <property type="match status" value="1"/>
</dbReference>
<dbReference type="SMART" id="SM00471">
    <property type="entry name" value="HDc"/>
    <property type="match status" value="1"/>
</dbReference>
<dbReference type="OrthoDB" id="9803619at2"/>
<evidence type="ECO:0000313" key="5">
    <source>
        <dbReference type="Proteomes" id="UP000260649"/>
    </source>
</evidence>
<dbReference type="NCBIfam" id="NF002327">
    <property type="entry name" value="PRK01286.1-2"/>
    <property type="match status" value="1"/>
</dbReference>
<dbReference type="PANTHER" id="PTHR35795:SF1">
    <property type="entry name" value="BIS(5'-NUCLEOSYL)-TETRAPHOSPHATASE, SYMMETRICAL"/>
    <property type="match status" value="1"/>
</dbReference>
<dbReference type="PROSITE" id="PS51831">
    <property type="entry name" value="HD"/>
    <property type="match status" value="1"/>
</dbReference>
<dbReference type="Proteomes" id="UP000260649">
    <property type="component" value="Unassembled WGS sequence"/>
</dbReference>
<accession>A0A3E2B526</accession>
<dbReference type="InterPro" id="IPR023023">
    <property type="entry name" value="dNTPase_2"/>
</dbReference>
<dbReference type="SUPFAM" id="SSF109604">
    <property type="entry name" value="HD-domain/PDEase-like"/>
    <property type="match status" value="1"/>
</dbReference>
<evidence type="ECO:0000256" key="1">
    <source>
        <dbReference type="ARBA" id="ARBA00022801"/>
    </source>
</evidence>
<dbReference type="GeneID" id="97994878"/>
<comment type="similarity">
    <text evidence="2">Belongs to the dGTPase family. Type 2 subfamily.</text>
</comment>
<dbReference type="Gene3D" id="1.10.3210.10">
    <property type="entry name" value="Hypothetical protein af1432"/>
    <property type="match status" value="1"/>
</dbReference>
<evidence type="ECO:0000313" key="4">
    <source>
        <dbReference type="EMBL" id="RFT07133.1"/>
    </source>
</evidence>
<dbReference type="RefSeq" id="WP_021919438.1">
    <property type="nucleotide sequence ID" value="NZ_CAKXKJ010000001.1"/>
</dbReference>
<dbReference type="CDD" id="cd00077">
    <property type="entry name" value="HDc"/>
    <property type="match status" value="1"/>
</dbReference>
<dbReference type="AlphaFoldDB" id="A0A3E2B526"/>
<feature type="domain" description="HD" evidence="3">
    <location>
        <begin position="75"/>
        <end position="186"/>
    </location>
</feature>
<name>A0A3E2B526_9FIRM</name>
<dbReference type="Pfam" id="PF01966">
    <property type="entry name" value="HD"/>
    <property type="match status" value="1"/>
</dbReference>
<evidence type="ECO:0000259" key="3">
    <source>
        <dbReference type="PROSITE" id="PS51831"/>
    </source>
</evidence>
<gene>
    <name evidence="4" type="ORF">DV520_03860</name>
</gene>
<dbReference type="PANTHER" id="PTHR35795">
    <property type="entry name" value="SLR1885 PROTEIN"/>
    <property type="match status" value="1"/>
</dbReference>
<dbReference type="InterPro" id="IPR003607">
    <property type="entry name" value="HD/PDEase_dom"/>
</dbReference>